<gene>
    <name evidence="1" type="ORF">RIF29_30441</name>
</gene>
<dbReference type="AlphaFoldDB" id="A0AAN9HY92"/>
<accession>A0AAN9HY92</accession>
<protein>
    <submittedName>
        <fullName evidence="1">Uncharacterized protein</fullName>
    </submittedName>
</protein>
<name>A0AAN9HY92_CROPI</name>
<evidence type="ECO:0000313" key="2">
    <source>
        <dbReference type="Proteomes" id="UP001372338"/>
    </source>
</evidence>
<dbReference type="EMBL" id="JAYWIO010000006">
    <property type="protein sequence ID" value="KAK7256885.1"/>
    <property type="molecule type" value="Genomic_DNA"/>
</dbReference>
<sequence>MAAEITEEETDKEEEYHWFINTEYQKEKIRKIIQHQKSLYWSSSSSMSTSAASCSSLSSSHRTSISLLKLMKKGSTSLRRLFDMEHTSLATHLDYYSGSPIIKPITLWDSDSEHEYQDPWALIKKIRSNPFSSTNRDSELASNGSKGSYIDGDLVHNKNDKIGRLKLTRKKSYRRLPGFGLWICGRFRFSLRLRKLRVRIFGRKFR</sequence>
<proteinExistence type="predicted"/>
<dbReference type="Proteomes" id="UP001372338">
    <property type="component" value="Unassembled WGS sequence"/>
</dbReference>
<keyword evidence="2" id="KW-1185">Reference proteome</keyword>
<comment type="caution">
    <text evidence="1">The sequence shown here is derived from an EMBL/GenBank/DDBJ whole genome shotgun (WGS) entry which is preliminary data.</text>
</comment>
<reference evidence="1 2" key="1">
    <citation type="submission" date="2024-01" db="EMBL/GenBank/DDBJ databases">
        <title>The genomes of 5 underutilized Papilionoideae crops provide insights into root nodulation and disease resistanc.</title>
        <authorList>
            <person name="Yuan L."/>
        </authorList>
    </citation>
    <scope>NUCLEOTIDE SEQUENCE [LARGE SCALE GENOMIC DNA]</scope>
    <source>
        <strain evidence="1">ZHUSHIDOU_FW_LH</strain>
        <tissue evidence="1">Leaf</tissue>
    </source>
</reference>
<organism evidence="1 2">
    <name type="scientific">Crotalaria pallida</name>
    <name type="common">Smooth rattlebox</name>
    <name type="synonym">Crotalaria striata</name>
    <dbReference type="NCBI Taxonomy" id="3830"/>
    <lineage>
        <taxon>Eukaryota</taxon>
        <taxon>Viridiplantae</taxon>
        <taxon>Streptophyta</taxon>
        <taxon>Embryophyta</taxon>
        <taxon>Tracheophyta</taxon>
        <taxon>Spermatophyta</taxon>
        <taxon>Magnoliopsida</taxon>
        <taxon>eudicotyledons</taxon>
        <taxon>Gunneridae</taxon>
        <taxon>Pentapetalae</taxon>
        <taxon>rosids</taxon>
        <taxon>fabids</taxon>
        <taxon>Fabales</taxon>
        <taxon>Fabaceae</taxon>
        <taxon>Papilionoideae</taxon>
        <taxon>50 kb inversion clade</taxon>
        <taxon>genistoids sensu lato</taxon>
        <taxon>core genistoids</taxon>
        <taxon>Crotalarieae</taxon>
        <taxon>Crotalaria</taxon>
    </lineage>
</organism>
<evidence type="ECO:0000313" key="1">
    <source>
        <dbReference type="EMBL" id="KAK7256885.1"/>
    </source>
</evidence>